<dbReference type="Gene3D" id="1.10.1740.10">
    <property type="match status" value="1"/>
</dbReference>
<evidence type="ECO:0000256" key="4">
    <source>
        <dbReference type="ARBA" id="ARBA00023163"/>
    </source>
</evidence>
<keyword evidence="8" id="KW-1185">Reference proteome</keyword>
<dbReference type="Proteomes" id="UP000582090">
    <property type="component" value="Unassembled WGS sequence"/>
</dbReference>
<accession>A0A7W6CYK0</accession>
<dbReference type="CDD" id="cd06171">
    <property type="entry name" value="Sigma70_r4"/>
    <property type="match status" value="1"/>
</dbReference>
<dbReference type="GO" id="GO:0003677">
    <property type="term" value="F:DNA binding"/>
    <property type="evidence" value="ECO:0007669"/>
    <property type="project" value="InterPro"/>
</dbReference>
<evidence type="ECO:0000256" key="3">
    <source>
        <dbReference type="ARBA" id="ARBA00023082"/>
    </source>
</evidence>
<protein>
    <submittedName>
        <fullName evidence="7">RNA polymerase sigma-70 factor (ECF subfamily)</fullName>
    </submittedName>
</protein>
<dbReference type="Pfam" id="PF08281">
    <property type="entry name" value="Sigma70_r4_2"/>
    <property type="match status" value="1"/>
</dbReference>
<feature type="domain" description="RNA polymerase sigma-70 region 2" evidence="5">
    <location>
        <begin position="79"/>
        <end position="131"/>
    </location>
</feature>
<keyword evidence="2" id="KW-0805">Transcription regulation</keyword>
<organism evidence="7 8">
    <name type="scientific">Rhizobium metallidurans</name>
    <dbReference type="NCBI Taxonomy" id="1265931"/>
    <lineage>
        <taxon>Bacteria</taxon>
        <taxon>Pseudomonadati</taxon>
        <taxon>Pseudomonadota</taxon>
        <taxon>Alphaproteobacteria</taxon>
        <taxon>Hyphomicrobiales</taxon>
        <taxon>Rhizobiaceae</taxon>
        <taxon>Rhizobium/Agrobacterium group</taxon>
        <taxon>Rhizobium</taxon>
    </lineage>
</organism>
<evidence type="ECO:0000256" key="2">
    <source>
        <dbReference type="ARBA" id="ARBA00023015"/>
    </source>
</evidence>
<dbReference type="SUPFAM" id="SSF88946">
    <property type="entry name" value="Sigma2 domain of RNA polymerase sigma factors"/>
    <property type="match status" value="1"/>
</dbReference>
<dbReference type="AlphaFoldDB" id="A0A7W6CYK0"/>
<dbReference type="InterPro" id="IPR013249">
    <property type="entry name" value="RNA_pol_sigma70_r4_t2"/>
</dbReference>
<dbReference type="InterPro" id="IPR007627">
    <property type="entry name" value="RNA_pol_sigma70_r2"/>
</dbReference>
<dbReference type="InterPro" id="IPR036388">
    <property type="entry name" value="WH-like_DNA-bd_sf"/>
</dbReference>
<dbReference type="InterPro" id="IPR013324">
    <property type="entry name" value="RNA_pol_sigma_r3/r4-like"/>
</dbReference>
<comment type="caution">
    <text evidence="7">The sequence shown here is derived from an EMBL/GenBank/DDBJ whole genome shotgun (WGS) entry which is preliminary data.</text>
</comment>
<evidence type="ECO:0000259" key="6">
    <source>
        <dbReference type="Pfam" id="PF08281"/>
    </source>
</evidence>
<dbReference type="SUPFAM" id="SSF88659">
    <property type="entry name" value="Sigma3 and sigma4 domains of RNA polymerase sigma factors"/>
    <property type="match status" value="1"/>
</dbReference>
<reference evidence="7 8" key="1">
    <citation type="submission" date="2020-08" db="EMBL/GenBank/DDBJ databases">
        <title>Genomic Encyclopedia of Type Strains, Phase IV (KMG-IV): sequencing the most valuable type-strain genomes for metagenomic binning, comparative biology and taxonomic classification.</title>
        <authorList>
            <person name="Goeker M."/>
        </authorList>
    </citation>
    <scope>NUCLEOTIDE SEQUENCE [LARGE SCALE GENOMIC DNA]</scope>
    <source>
        <strain evidence="7 8">DSM 26575</strain>
    </source>
</reference>
<dbReference type="GO" id="GO:0006352">
    <property type="term" value="P:DNA-templated transcription initiation"/>
    <property type="evidence" value="ECO:0007669"/>
    <property type="project" value="InterPro"/>
</dbReference>
<dbReference type="InterPro" id="IPR039425">
    <property type="entry name" value="RNA_pol_sigma-70-like"/>
</dbReference>
<dbReference type="Pfam" id="PF04542">
    <property type="entry name" value="Sigma70_r2"/>
    <property type="match status" value="1"/>
</dbReference>
<dbReference type="NCBIfam" id="TIGR02937">
    <property type="entry name" value="sigma70-ECF"/>
    <property type="match status" value="1"/>
</dbReference>
<gene>
    <name evidence="7" type="ORF">GGQ67_002529</name>
</gene>
<proteinExistence type="inferred from homology"/>
<feature type="domain" description="RNA polymerase sigma factor 70 region 4 type 2" evidence="6">
    <location>
        <begin position="181"/>
        <end position="230"/>
    </location>
</feature>
<evidence type="ECO:0000313" key="8">
    <source>
        <dbReference type="Proteomes" id="UP000582090"/>
    </source>
</evidence>
<name>A0A7W6CYK0_9HYPH</name>
<keyword evidence="4" id="KW-0804">Transcription</keyword>
<evidence type="ECO:0000259" key="5">
    <source>
        <dbReference type="Pfam" id="PF04542"/>
    </source>
</evidence>
<evidence type="ECO:0000256" key="1">
    <source>
        <dbReference type="ARBA" id="ARBA00010641"/>
    </source>
</evidence>
<dbReference type="GO" id="GO:0016987">
    <property type="term" value="F:sigma factor activity"/>
    <property type="evidence" value="ECO:0007669"/>
    <property type="project" value="UniProtKB-KW"/>
</dbReference>
<dbReference type="InterPro" id="IPR013325">
    <property type="entry name" value="RNA_pol_sigma_r2"/>
</dbReference>
<comment type="similarity">
    <text evidence="1">Belongs to the sigma-70 factor family. ECF subfamily.</text>
</comment>
<dbReference type="InterPro" id="IPR014284">
    <property type="entry name" value="RNA_pol_sigma-70_dom"/>
</dbReference>
<sequence length="256" mass="28736">MTQVSIAYPMPSDDQLAEAVLRWRRRSRALAGRAGRLLGEAASILIGYMEMARDQRRARAAQPLQADQTLRFQQNILPHMDAAYNFARFLSRDRDAAQDIVQDAFLRAYRSFETYRGGDPRAWVFSIVRNCHLAWQQQGRRKARFETPLDGDAGSEGVAHEIASDDDTAETAMIRESESSRVRHVIGMLPEAMREILVLRELEELSYKQIADVIDVPIGTVMSRIARARREFGEAWDAIENGGAENRGAKNGGAGT</sequence>
<dbReference type="PANTHER" id="PTHR43133:SF25">
    <property type="entry name" value="RNA POLYMERASE SIGMA FACTOR RFAY-RELATED"/>
    <property type="match status" value="1"/>
</dbReference>
<dbReference type="Gene3D" id="1.10.10.10">
    <property type="entry name" value="Winged helix-like DNA-binding domain superfamily/Winged helix DNA-binding domain"/>
    <property type="match status" value="1"/>
</dbReference>
<dbReference type="EMBL" id="JACIDW010000006">
    <property type="protein sequence ID" value="MBB3964866.1"/>
    <property type="molecule type" value="Genomic_DNA"/>
</dbReference>
<keyword evidence="3" id="KW-0731">Sigma factor</keyword>
<evidence type="ECO:0000313" key="7">
    <source>
        <dbReference type="EMBL" id="MBB3964866.1"/>
    </source>
</evidence>
<dbReference type="PANTHER" id="PTHR43133">
    <property type="entry name" value="RNA POLYMERASE ECF-TYPE SIGMA FACTO"/>
    <property type="match status" value="1"/>
</dbReference>